<feature type="compositionally biased region" description="Polar residues" evidence="1">
    <location>
        <begin position="1"/>
        <end position="32"/>
    </location>
</feature>
<reference evidence="4" key="1">
    <citation type="submission" date="2014-06" db="EMBL/GenBank/DDBJ databases">
        <authorList>
            <person name="Berkman P.J."/>
        </authorList>
    </citation>
    <scope>NUCLEOTIDE SEQUENCE [LARGE SCALE GENOMIC DNA]</scope>
</reference>
<feature type="transmembrane region" description="Helical" evidence="2">
    <location>
        <begin position="725"/>
        <end position="746"/>
    </location>
</feature>
<proteinExistence type="predicted"/>
<evidence type="ECO:0000256" key="2">
    <source>
        <dbReference type="SAM" id="Phobius"/>
    </source>
</evidence>
<organism evidence="3 4">
    <name type="scientific">Sporisorium scitamineum</name>
    <dbReference type="NCBI Taxonomy" id="49012"/>
    <lineage>
        <taxon>Eukaryota</taxon>
        <taxon>Fungi</taxon>
        <taxon>Dikarya</taxon>
        <taxon>Basidiomycota</taxon>
        <taxon>Ustilaginomycotina</taxon>
        <taxon>Ustilaginomycetes</taxon>
        <taxon>Ustilaginales</taxon>
        <taxon>Ustilaginaceae</taxon>
        <taxon>Sporisorium</taxon>
    </lineage>
</organism>
<feature type="region of interest" description="Disordered" evidence="1">
    <location>
        <begin position="603"/>
        <end position="636"/>
    </location>
</feature>
<keyword evidence="2" id="KW-1133">Transmembrane helix</keyword>
<sequence length="795" mass="85652">MSDSTNQNKGEEQSFTIQPHPATTNDPSNDPALNTGLKEGVFGGGKPGPAVVNAEQLEEPLSEPRGARKALCRAQQSFLFSFSLVSANLSATATMLQSNTDSSSFKLQPAPRPKSKKRPQNPPPLVTPAANTSSSTLCQNEVGSAADSDSTSLRSCFEGDEDEAITPKASLFNVPLLPDRVSKQDAPTTSPSPPHRPRSSTISFASITSSKTSSSVTRLLAAMSTSPRRSSAVPTQSPSATVPLMLTDRSPTPSTPLFPRRTLMRSLSSTCVSKSPTSPSGTLRKRMGWRGERSAQKYEETAIIMSPGSPLTPRRAKALHTPTQASIAAVIAESNEQGGGEMEPLSATLKALGAKRRTERFTAVPVQSPLTDVFERHIDSEGTVNGDEFELVTATRKIFHLPTWVRFEANHHARTRVAQENRQAALEYAALRRKYVEQEEKVGELLPKTSQLGDGAPSSPNGDLLSGFDLDAPSQVSQVHKEAAAREGDYVVSVVRRPTMAALREMDGKGSGGAGKGNVLVGAIRSAWPPFRPQRRIKPQLQGQPKALLLAASSDTVVQEKDRRDGWGGVLTRSSWFPSQVKGPLVSPDSSAKTKGFKTMFLQPSSRSTEHKRGKQLMDDEWEDVDEPSSGKPSAQQSFLELHDAPRFFNRPPPPTTRPWFPALFSSRSAATSQHTLDTFHTLPLKPIRTPTQASQEISSQLISKGTSSVENRPLRRRRLTKTRVAIVAITLILVLAVVANIVIIAHAHSAPRQQGGANATIVGTYDPLVGKLGSTSSDQARQSIIAKAAQLSQP</sequence>
<accession>A0A0F7S3C1</accession>
<feature type="region of interest" description="Disordered" evidence="1">
    <location>
        <begin position="176"/>
        <end position="259"/>
    </location>
</feature>
<evidence type="ECO:0000313" key="4">
    <source>
        <dbReference type="Proteomes" id="UP000242770"/>
    </source>
</evidence>
<feature type="region of interest" description="Disordered" evidence="1">
    <location>
        <begin position="1"/>
        <end position="68"/>
    </location>
</feature>
<keyword evidence="2" id="KW-0472">Membrane</keyword>
<feature type="compositionally biased region" description="Polar residues" evidence="1">
    <location>
        <begin position="223"/>
        <end position="240"/>
    </location>
</feature>
<feature type="compositionally biased region" description="Low complexity" evidence="1">
    <location>
        <begin position="199"/>
        <end position="217"/>
    </location>
</feature>
<feature type="region of interest" description="Disordered" evidence="1">
    <location>
        <begin position="97"/>
        <end position="134"/>
    </location>
</feature>
<dbReference type="Proteomes" id="UP000242770">
    <property type="component" value="Unassembled WGS sequence"/>
</dbReference>
<dbReference type="STRING" id="49012.A0A0F7S3C1"/>
<protein>
    <submittedName>
        <fullName evidence="3">Uncharacterized protein</fullName>
    </submittedName>
</protein>
<name>A0A0F7S3C1_9BASI</name>
<gene>
    <name evidence="3" type="primary">SSCI18420.1</name>
</gene>
<evidence type="ECO:0000313" key="3">
    <source>
        <dbReference type="EMBL" id="CDW96851.1"/>
    </source>
</evidence>
<keyword evidence="2" id="KW-0812">Transmembrane</keyword>
<feature type="compositionally biased region" description="Polar residues" evidence="1">
    <location>
        <begin position="97"/>
        <end position="106"/>
    </location>
</feature>
<keyword evidence="4" id="KW-1185">Reference proteome</keyword>
<dbReference type="AlphaFoldDB" id="A0A0F7S3C1"/>
<dbReference type="EMBL" id="CCFA01000966">
    <property type="protein sequence ID" value="CDW96851.1"/>
    <property type="molecule type" value="Genomic_DNA"/>
</dbReference>
<evidence type="ECO:0000256" key="1">
    <source>
        <dbReference type="SAM" id="MobiDB-lite"/>
    </source>
</evidence>